<sequence length="452" mass="48776">MKQQRISDAGLLAARDCLGHTCGTNFDTDDIEFASQQNYLTYLDKVFSFNKDTASPILYNLNTGGRNSRRFKTELLLDGCSVIPCTLSSNAVFNIENAFVVVEYFNTKPPGNINASQVTLDGFPVDSLQYSNGQYTARTANVLPRVQKERCLNAGLPTKAFFLITNVGPWDLRATYVLEGTVNTNGRLCRFRLEISNAPNSPNTTLQHNCPSNFSVRKLSLPCAINGTAPEILFQFSAKISLINPEIYVTCGRPQMMLEDDEFEGERHGCWPCPDVDPCNENVLNVALVTNVAVEPTLYVQTVRRTLFCLNACEALQPCQGSLVAAEIEEDEEDCDDVNPNPCRCGRGGNIGGTGSCRPPRPNTDRLGCNTQQIPATGGAVTIGPGNCNDCVWGNDLVPCRSCGGRDSVAGISDCRGGVAGIGSGCGRVGGASDRGKVRSAFQFNGTNGCSW</sequence>
<evidence type="ECO:0000313" key="1">
    <source>
        <dbReference type="EMBL" id="QOX63568.1"/>
    </source>
</evidence>
<protein>
    <submittedName>
        <fullName evidence="1">Uncharacterized protein</fullName>
    </submittedName>
</protein>
<reference evidence="1" key="1">
    <citation type="submission" date="2019-08" db="EMBL/GenBank/DDBJ databases">
        <title>Genome sequence of Clostridiales bacterium MT110.</title>
        <authorList>
            <person name="Cao J."/>
        </authorList>
    </citation>
    <scope>NUCLEOTIDE SEQUENCE</scope>
    <source>
        <strain evidence="1">MT110</strain>
    </source>
</reference>
<organism evidence="1 2">
    <name type="scientific">Anoxybacterium hadale</name>
    <dbReference type="NCBI Taxonomy" id="3408580"/>
    <lineage>
        <taxon>Bacteria</taxon>
        <taxon>Bacillati</taxon>
        <taxon>Bacillota</taxon>
        <taxon>Clostridia</taxon>
        <taxon>Peptostreptococcales</taxon>
        <taxon>Anaerovoracaceae</taxon>
        <taxon>Anoxybacterium</taxon>
    </lineage>
</organism>
<keyword evidence="2" id="KW-1185">Reference proteome</keyword>
<gene>
    <name evidence="1" type="ORF">FRZ06_09490</name>
</gene>
<dbReference type="Proteomes" id="UP000594014">
    <property type="component" value="Chromosome"/>
</dbReference>
<accession>A0ACD1AB67</accession>
<proteinExistence type="predicted"/>
<dbReference type="EMBL" id="CP042469">
    <property type="protein sequence ID" value="QOX63568.1"/>
    <property type="molecule type" value="Genomic_DNA"/>
</dbReference>
<name>A0ACD1AB67_9FIRM</name>
<evidence type="ECO:0000313" key="2">
    <source>
        <dbReference type="Proteomes" id="UP000594014"/>
    </source>
</evidence>